<evidence type="ECO:0000259" key="6">
    <source>
        <dbReference type="Pfam" id="PF04932"/>
    </source>
</evidence>
<reference evidence="7 8" key="1">
    <citation type="submission" date="2019-01" db="EMBL/GenBank/DDBJ databases">
        <title>Filimonas sp. strain TTM-71.</title>
        <authorList>
            <person name="Chen W.-M."/>
        </authorList>
    </citation>
    <scope>NUCLEOTIDE SEQUENCE [LARGE SCALE GENOMIC DNA]</scope>
    <source>
        <strain evidence="7 8">TTM-71</strain>
    </source>
</reference>
<evidence type="ECO:0000256" key="2">
    <source>
        <dbReference type="ARBA" id="ARBA00022692"/>
    </source>
</evidence>
<feature type="transmembrane region" description="Helical" evidence="5">
    <location>
        <begin position="166"/>
        <end position="187"/>
    </location>
</feature>
<keyword evidence="8" id="KW-1185">Reference proteome</keyword>
<comment type="caution">
    <text evidence="7">The sequence shown here is derived from an EMBL/GenBank/DDBJ whole genome shotgun (WGS) entry which is preliminary data.</text>
</comment>
<evidence type="ECO:0000313" key="8">
    <source>
        <dbReference type="Proteomes" id="UP000290545"/>
    </source>
</evidence>
<dbReference type="Pfam" id="PF04932">
    <property type="entry name" value="Wzy_C"/>
    <property type="match status" value="1"/>
</dbReference>
<evidence type="ECO:0000256" key="3">
    <source>
        <dbReference type="ARBA" id="ARBA00022989"/>
    </source>
</evidence>
<keyword evidence="2 5" id="KW-0812">Transmembrane</keyword>
<dbReference type="GO" id="GO:0016020">
    <property type="term" value="C:membrane"/>
    <property type="evidence" value="ECO:0007669"/>
    <property type="project" value="UniProtKB-SubCell"/>
</dbReference>
<evidence type="ECO:0000313" key="7">
    <source>
        <dbReference type="EMBL" id="RXK83870.1"/>
    </source>
</evidence>
<evidence type="ECO:0000256" key="5">
    <source>
        <dbReference type="SAM" id="Phobius"/>
    </source>
</evidence>
<gene>
    <name evidence="7" type="ORF">ESB13_17525</name>
</gene>
<dbReference type="Proteomes" id="UP000290545">
    <property type="component" value="Unassembled WGS sequence"/>
</dbReference>
<feature type="transmembrane region" description="Helical" evidence="5">
    <location>
        <begin position="447"/>
        <end position="471"/>
    </location>
</feature>
<keyword evidence="4 5" id="KW-0472">Membrane</keyword>
<feature type="transmembrane region" description="Helical" evidence="5">
    <location>
        <begin position="103"/>
        <end position="120"/>
    </location>
</feature>
<sequence>MEIANLKYSAAIKYFILLLFILLNVCLVSFFAFIYPFSFNYEIDINDQYYLIFVWPVAVVIIVLSLLQHGIPYGIPQILFSLFLTIISGLILCSKYYHWGNEHFFVVVTVLLATGLLLFVREMKAIYVVLILLSMVFVYELFLGYMQYNDIDGSSNDGSLDIKGSFQNSGVMAMYLVVQLPLMYFLILEAGSGQVKFIGNKVRGLKSLRWGIYITLFVATVFLVYKTQSRTSYLSLATISLACILLRHGHWLRRKMAAMTKGGRFAVISIMVMVVSLSACSLFAMKKASALGRMMKIAITWEHMDDFLLTGTGLGRFSWYYPQWQAEYFASHSQPPTSFFLNAGESYIIFNELLQLLKEIGLIGFALFVILMIGFFSLKSAKHFRLMRALKLTVIGILSCSLASYPLHVNYLLWLFSFCFFTAVILATSSFFSFINNRIAAVFNLKLKILSLTISVLLLSCVSVKSISLFYSYCHWMQVRGSAGSAEIRMNTYRSLEKSLGKDGKFLTDYGYVLLNEGHTAGSAIVLDDARRYFISLQTIETLSVACFENGQVNDAIACRKWLCNFLPARFGLRYELLKLYQSKNDSVNARRIANAILEMPVKIPSSRVQYIKNTAKGILEVK</sequence>
<keyword evidence="3 5" id="KW-1133">Transmembrane helix</keyword>
<feature type="transmembrane region" description="Helical" evidence="5">
    <location>
        <begin position="231"/>
        <end position="252"/>
    </location>
</feature>
<dbReference type="AlphaFoldDB" id="A0A4Q1D5S1"/>
<feature type="transmembrane region" description="Helical" evidence="5">
    <location>
        <begin position="264"/>
        <end position="285"/>
    </location>
</feature>
<dbReference type="PANTHER" id="PTHR37422">
    <property type="entry name" value="TEICHURONIC ACID BIOSYNTHESIS PROTEIN TUAE"/>
    <property type="match status" value="1"/>
</dbReference>
<accession>A0A4Q1D5S1</accession>
<feature type="transmembrane region" description="Helical" evidence="5">
    <location>
        <begin position="79"/>
        <end position="97"/>
    </location>
</feature>
<dbReference type="InterPro" id="IPR051533">
    <property type="entry name" value="WaaL-like"/>
</dbReference>
<feature type="transmembrane region" description="Helical" evidence="5">
    <location>
        <begin position="49"/>
        <end position="67"/>
    </location>
</feature>
<protein>
    <recommendedName>
        <fullName evidence="6">O-antigen ligase-related domain-containing protein</fullName>
    </recommendedName>
</protein>
<feature type="transmembrane region" description="Helical" evidence="5">
    <location>
        <begin position="208"/>
        <end position="225"/>
    </location>
</feature>
<organism evidence="7 8">
    <name type="scientific">Filimonas effusa</name>
    <dbReference type="NCBI Taxonomy" id="2508721"/>
    <lineage>
        <taxon>Bacteria</taxon>
        <taxon>Pseudomonadati</taxon>
        <taxon>Bacteroidota</taxon>
        <taxon>Chitinophagia</taxon>
        <taxon>Chitinophagales</taxon>
        <taxon>Chitinophagaceae</taxon>
        <taxon>Filimonas</taxon>
    </lineage>
</organism>
<feature type="transmembrane region" description="Helical" evidence="5">
    <location>
        <begin position="413"/>
        <end position="435"/>
    </location>
</feature>
<feature type="domain" description="O-antigen ligase-related" evidence="6">
    <location>
        <begin position="216"/>
        <end position="369"/>
    </location>
</feature>
<feature type="transmembrane region" description="Helical" evidence="5">
    <location>
        <begin position="12"/>
        <end position="37"/>
    </location>
</feature>
<dbReference type="InterPro" id="IPR007016">
    <property type="entry name" value="O-antigen_ligase-rel_domated"/>
</dbReference>
<evidence type="ECO:0000256" key="1">
    <source>
        <dbReference type="ARBA" id="ARBA00004141"/>
    </source>
</evidence>
<feature type="transmembrane region" description="Helical" evidence="5">
    <location>
        <begin position="390"/>
        <end position="407"/>
    </location>
</feature>
<dbReference type="EMBL" id="SDHZ01000002">
    <property type="protein sequence ID" value="RXK83870.1"/>
    <property type="molecule type" value="Genomic_DNA"/>
</dbReference>
<proteinExistence type="predicted"/>
<comment type="subcellular location">
    <subcellularLocation>
        <location evidence="1">Membrane</location>
        <topology evidence="1">Multi-pass membrane protein</topology>
    </subcellularLocation>
</comment>
<feature type="transmembrane region" description="Helical" evidence="5">
    <location>
        <begin position="360"/>
        <end position="378"/>
    </location>
</feature>
<dbReference type="PANTHER" id="PTHR37422:SF13">
    <property type="entry name" value="LIPOPOLYSACCHARIDE BIOSYNTHESIS PROTEIN PA4999-RELATED"/>
    <property type="match status" value="1"/>
</dbReference>
<name>A0A4Q1D5S1_9BACT</name>
<evidence type="ECO:0000256" key="4">
    <source>
        <dbReference type="ARBA" id="ARBA00023136"/>
    </source>
</evidence>
<dbReference type="OrthoDB" id="1454576at2"/>
<feature type="transmembrane region" description="Helical" evidence="5">
    <location>
        <begin position="127"/>
        <end position="146"/>
    </location>
</feature>